<feature type="region of interest" description="Disordered" evidence="2">
    <location>
        <begin position="694"/>
        <end position="715"/>
    </location>
</feature>
<evidence type="ECO:0000313" key="4">
    <source>
        <dbReference type="EMBL" id="MVF50577.1"/>
    </source>
</evidence>
<feature type="coiled-coil region" evidence="1">
    <location>
        <begin position="235"/>
        <end position="262"/>
    </location>
</feature>
<evidence type="ECO:0000256" key="1">
    <source>
        <dbReference type="SAM" id="Coils"/>
    </source>
</evidence>
<evidence type="ECO:0000259" key="3">
    <source>
        <dbReference type="Pfam" id="PF13946"/>
    </source>
</evidence>
<comment type="caution">
    <text evidence="4">The sequence shown here is derived from an EMBL/GenBank/DDBJ whole genome shotgun (WGS) entry which is preliminary data.</text>
</comment>
<name>A0A7X3F336_9PSED</name>
<protein>
    <submittedName>
        <fullName evidence="4">DUF4214 domain-containing protein</fullName>
    </submittedName>
</protein>
<feature type="coiled-coil region" evidence="1">
    <location>
        <begin position="531"/>
        <end position="558"/>
    </location>
</feature>
<organism evidence="4 5">
    <name type="scientific">Pseudomonas monteilii</name>
    <dbReference type="NCBI Taxonomy" id="76759"/>
    <lineage>
        <taxon>Bacteria</taxon>
        <taxon>Pseudomonadati</taxon>
        <taxon>Pseudomonadota</taxon>
        <taxon>Gammaproteobacteria</taxon>
        <taxon>Pseudomonadales</taxon>
        <taxon>Pseudomonadaceae</taxon>
        <taxon>Pseudomonas</taxon>
    </lineage>
</organism>
<reference evidence="4 5" key="1">
    <citation type="submission" date="2019-10" db="EMBL/GenBank/DDBJ databases">
        <title>XDR Pseudomonas monteilii producing IMP-16 from LCR.</title>
        <authorList>
            <person name="Ballaben A."/>
            <person name="Doi Y."/>
        </authorList>
    </citation>
    <scope>NUCLEOTIDE SEQUENCE [LARGE SCALE GENOMIC DNA]</scope>
    <source>
        <strain evidence="4 5">597/14</strain>
    </source>
</reference>
<dbReference type="Pfam" id="PF13946">
    <property type="entry name" value="DUF4214"/>
    <property type="match status" value="1"/>
</dbReference>
<accession>A0A7X3F336</accession>
<sequence length="1866" mass="192152">MADTDVQGMLVRIEATTAQLRQEMARGETAVAATSKNMDSSLARVDDAFDRAGASARGLQGVISSVVSTFGGFNIAAVGSVAGLVALTQGAISNAREIQNLSSVANASVEEFQRMAYGAKSVGVEQDKLGDILKDVNDRVGEFLQRGGGEMADFFKEIAPLVGVTADQFRNLSGPQALQLYYDSLQKAGLNQQQMTTYMEQMADEATALIPLLRDNGKGFKDAGDQAEKLGLILKQVDTDRLANAEKAVRELEAAFSGISKQIALGLVPGIERVTQSLANLRDSDGTKQVGRAIAFLAENVDVLAAAVGGKLTAAFIKYGLDAVASAGVAGKAIIAETASIKASAIAKAEEAGVTAESTAAKLRDAVASASSAKALSVEAAARVSNLQAVRDSLAYQAALAAGTKEEGRLKASLAAIELELAAARKAATAAATAEAAASNSAAAAMARDTAATQANIAAQAEAASAKGLLARAASGLMGLMGGPTGLIALAIGVGAAYLTLRDNTSTLEKKLGDLADPLDKLIDRFNKLNKATQAVTLRELQASIDEAQRKLNETSGAIADKFENDLRNVGAAGADGLMAGLAPLPEDVQGALNLVRKAAQDTASGLEVDWKAVADEVRKVPGVSEEMAQAIEEGQIRASDLGVSLQKLKGDLQALTAEIKENTVATGENNAVKAGMSATEETYLQALQKRSAALEDGNSETKKATRWLSEQKNVTEEGRKAILDEAAAADRQREAKEAATKAEQASTSAAKESATETKNQAKALTDLQAQTKIAVESAGGLAAAYLAGADKSREFTLQQKVEEALLRSGAGARKEVEAAIRGQADAEDGLAVAKSAFDLAEETELLLAQARATLQGTAALEAYNLQKAMQVALSGKNVAAGSKEYKQLLEATKAQQNAVKVAKQAADAGSIMDRLYPEKKLLREYTEGQEALNKAMELAPDKAAEYQEALRLLGLEYEQNRNAATAWGKFTEGALDRVDGAFADAWKSIGDGFDGFATSLKEGFKQLLAELAHMAITRPIVMQIGAALGVGGLSAQASGLFGGSASGGGLSLSSLWNAGSGAYSAATSGFGSAVTAGWNAGQGFLGGMQGAISGGYNYISNGLSGLFSSGAAAGSGSTIAGYTSPAFQNWVGAQQAAAYQVSGLTQAMAGVGGAIYGYGQSGLKGAVTGGLGGWGGSLAGAAAGTAAGTYIGGTLGSVLPGIGTAIGAALGSYLGGSLFGGSWQTKDVGLSLGVTDGEFIGQQFEYQKKKGGLFGKNKKRTRYSALDPETQEVLDNTYDATIGGVESLFEQLNVSLNDGVLDGLDISAVKISTKDKTAEEIQKELDAFFGDVAQRALNAISDATGSGISGVTVEQLTAFVNTLYAVNGAIKHLNIGLYDTSIAGGKLAEQLAAAAGGLDVLTASAATYYDAFYTDAEKAGNTLSDVREQFTRLNLALPETREGYRGLIESLDKATESGRNAIAAYLNLSGAADQMYDILEAKALQSATDLAASLQASVNGALGAMQRAVNAQKSVLTDAYNAQVASLNDMSQTAQKSVSDLAAVGGSLSRALKALRGDSDDAVKVLRAQALATLNSALATVKAGKSLAGIVGLDDALDAVSQNSTDAYASLEAYNRDQGRTANIVSALEAANGKQLSAAEKTVNSLQTRVEQAKKAYDLQIAQYDSQLSLAQAQIDALNGVDNSVISVAAAVNGLSQAVTAALAIADDNFAKQNTYDNNAAIVRAVYRTVLGREAESKGLADWAGALTGGLVTYDELMASIARQGRANGETIQIPGFASGGLFSGGARVVGERGPELEVTGPSRIYSASQTAAMLGGGNGDVTAAEVRELRGELKSALFAIAKYAQKAAKNTDLLPLKLEQELFS</sequence>
<evidence type="ECO:0000313" key="5">
    <source>
        <dbReference type="Proteomes" id="UP000440965"/>
    </source>
</evidence>
<keyword evidence="1" id="KW-0175">Coiled coil</keyword>
<feature type="region of interest" description="Disordered" evidence="2">
    <location>
        <begin position="730"/>
        <end position="758"/>
    </location>
</feature>
<dbReference type="Proteomes" id="UP000440965">
    <property type="component" value="Unassembled WGS sequence"/>
</dbReference>
<feature type="domain" description="DUF4214" evidence="3">
    <location>
        <begin position="1708"/>
        <end position="1762"/>
    </location>
</feature>
<dbReference type="EMBL" id="WEIK01000012">
    <property type="protein sequence ID" value="MVF50577.1"/>
    <property type="molecule type" value="Genomic_DNA"/>
</dbReference>
<evidence type="ECO:0000256" key="2">
    <source>
        <dbReference type="SAM" id="MobiDB-lite"/>
    </source>
</evidence>
<dbReference type="RefSeq" id="WP_156867513.1">
    <property type="nucleotide sequence ID" value="NZ_WEIK01000012.1"/>
</dbReference>
<feature type="compositionally biased region" description="Basic and acidic residues" evidence="2">
    <location>
        <begin position="730"/>
        <end position="741"/>
    </location>
</feature>
<feature type="compositionally biased region" description="Low complexity" evidence="2">
    <location>
        <begin position="742"/>
        <end position="758"/>
    </location>
</feature>
<dbReference type="InterPro" id="IPR025282">
    <property type="entry name" value="DUF4214"/>
</dbReference>
<gene>
    <name evidence="4" type="ORF">F9Z43_14880</name>
</gene>
<proteinExistence type="predicted"/>